<keyword evidence="2 5" id="KW-0812">Transmembrane</keyword>
<keyword evidence="3 5" id="KW-1133">Transmembrane helix</keyword>
<sequence length="127" mass="14792">MIYIISIAIPVALLLTLRFGYRLPWWRPNEDQRCVDLWTFTHFCHGLGFYTALKTGLLLSGASALPYNLVIVTMLLEFCWELWENSQLGIRQQHSWGYPRYRGDSVLNSLFDLFACILGALSLAWFW</sequence>
<evidence type="ECO:0000313" key="6">
    <source>
        <dbReference type="EMBL" id="KKN80807.1"/>
    </source>
</evidence>
<comment type="caution">
    <text evidence="6">The sequence shown here is derived from an EMBL/GenBank/DDBJ whole genome shotgun (WGS) entry which is preliminary data.</text>
</comment>
<dbReference type="GO" id="GO:0005886">
    <property type="term" value="C:plasma membrane"/>
    <property type="evidence" value="ECO:0007669"/>
    <property type="project" value="InterPro"/>
</dbReference>
<gene>
    <name evidence="6" type="ORF">LCGC14_0326130</name>
</gene>
<protein>
    <recommendedName>
        <fullName evidence="7">VanZ-like domain-containing protein</fullName>
    </recommendedName>
</protein>
<evidence type="ECO:0008006" key="7">
    <source>
        <dbReference type="Google" id="ProtNLM"/>
    </source>
</evidence>
<dbReference type="AlphaFoldDB" id="A0A0F9U0K6"/>
<organism evidence="6">
    <name type="scientific">marine sediment metagenome</name>
    <dbReference type="NCBI Taxonomy" id="412755"/>
    <lineage>
        <taxon>unclassified sequences</taxon>
        <taxon>metagenomes</taxon>
        <taxon>ecological metagenomes</taxon>
    </lineage>
</organism>
<dbReference type="InterPro" id="IPR019691">
    <property type="entry name" value="DUF2585"/>
</dbReference>
<evidence type="ECO:0000256" key="4">
    <source>
        <dbReference type="ARBA" id="ARBA00023136"/>
    </source>
</evidence>
<keyword evidence="1" id="KW-1003">Cell membrane</keyword>
<dbReference type="EMBL" id="LAZR01000225">
    <property type="protein sequence ID" value="KKN80807.1"/>
    <property type="molecule type" value="Genomic_DNA"/>
</dbReference>
<evidence type="ECO:0000256" key="2">
    <source>
        <dbReference type="ARBA" id="ARBA00022692"/>
    </source>
</evidence>
<dbReference type="Pfam" id="PF10755">
    <property type="entry name" value="DUF2585"/>
    <property type="match status" value="1"/>
</dbReference>
<proteinExistence type="predicted"/>
<accession>A0A0F9U0K6</accession>
<evidence type="ECO:0000256" key="5">
    <source>
        <dbReference type="SAM" id="Phobius"/>
    </source>
</evidence>
<feature type="transmembrane region" description="Helical" evidence="5">
    <location>
        <begin position="104"/>
        <end position="126"/>
    </location>
</feature>
<name>A0A0F9U0K6_9ZZZZ</name>
<evidence type="ECO:0000256" key="3">
    <source>
        <dbReference type="ARBA" id="ARBA00022989"/>
    </source>
</evidence>
<reference evidence="6" key="1">
    <citation type="journal article" date="2015" name="Nature">
        <title>Complex archaea that bridge the gap between prokaryotes and eukaryotes.</title>
        <authorList>
            <person name="Spang A."/>
            <person name="Saw J.H."/>
            <person name="Jorgensen S.L."/>
            <person name="Zaremba-Niedzwiedzka K."/>
            <person name="Martijn J."/>
            <person name="Lind A.E."/>
            <person name="van Eijk R."/>
            <person name="Schleper C."/>
            <person name="Guy L."/>
            <person name="Ettema T.J."/>
        </authorList>
    </citation>
    <scope>NUCLEOTIDE SEQUENCE</scope>
</reference>
<evidence type="ECO:0000256" key="1">
    <source>
        <dbReference type="ARBA" id="ARBA00022475"/>
    </source>
</evidence>
<keyword evidence="4 5" id="KW-0472">Membrane</keyword>